<dbReference type="EMBL" id="JAVIZA010000001">
    <property type="protein sequence ID" value="MDR6166968.1"/>
    <property type="molecule type" value="Genomic_DNA"/>
</dbReference>
<dbReference type="SMART" id="SM00354">
    <property type="entry name" value="HTH_LACI"/>
    <property type="match status" value="1"/>
</dbReference>
<dbReference type="RefSeq" id="WP_309665396.1">
    <property type="nucleotide sequence ID" value="NZ_JAVIZA010000001.1"/>
</dbReference>
<sequence>MPSHRPSLTDVAAAAGVSVATVSRALRGRGELSPETRTRVLQTAERLGYTRGGTPRGRPRGGTSRIFDLVLGHFHDPYTDEVVAGAHTAASRLSYDLVLTAERDDPGDDWPARIRSRGSAGVVLGLILPTAAQLEIVQSAGIPVVLLEPPSGTTQRVPSVRNTDHAGGSAAAEHLLAQGARRFIVIGGAPSYRYGRARIEGFLSTLDETAPAAPRILTTADWGAADARRACAAALDDLGGEGPIGLFACSDEMAAGAYRAIADAGLAVGRHVLVVGYDDVRGARWLHPPLTTIRQPIREMAAAAVGLLAQMAGGAQLADEVVELPTVLVARGSTGRPR</sequence>
<dbReference type="Gene3D" id="3.40.50.2300">
    <property type="match status" value="2"/>
</dbReference>
<dbReference type="InterPro" id="IPR028082">
    <property type="entry name" value="Peripla_BP_I"/>
</dbReference>
<comment type="caution">
    <text evidence="5">The sequence shown here is derived from an EMBL/GenBank/DDBJ whole genome shotgun (WGS) entry which is preliminary data.</text>
</comment>
<dbReference type="InterPro" id="IPR046335">
    <property type="entry name" value="LacI/GalR-like_sensor"/>
</dbReference>
<dbReference type="InterPro" id="IPR010982">
    <property type="entry name" value="Lambda_DNA-bd_dom_sf"/>
</dbReference>
<keyword evidence="3" id="KW-0804">Transcription</keyword>
<accession>A0ABU1I1E8</accession>
<dbReference type="SUPFAM" id="SSF47413">
    <property type="entry name" value="lambda repressor-like DNA-binding domains"/>
    <property type="match status" value="1"/>
</dbReference>
<feature type="domain" description="HTH lacI-type" evidence="4">
    <location>
        <begin position="6"/>
        <end position="60"/>
    </location>
</feature>
<name>A0ABU1I1E8_9MICO</name>
<keyword evidence="2" id="KW-0238">DNA-binding</keyword>
<dbReference type="SUPFAM" id="SSF53822">
    <property type="entry name" value="Periplasmic binding protein-like I"/>
    <property type="match status" value="1"/>
</dbReference>
<dbReference type="Gene3D" id="1.10.260.40">
    <property type="entry name" value="lambda repressor-like DNA-binding domains"/>
    <property type="match status" value="1"/>
</dbReference>
<dbReference type="PROSITE" id="PS00356">
    <property type="entry name" value="HTH_LACI_1"/>
    <property type="match status" value="1"/>
</dbReference>
<proteinExistence type="predicted"/>
<keyword evidence="1" id="KW-0805">Transcription regulation</keyword>
<gene>
    <name evidence="5" type="ORF">QE367_001172</name>
</gene>
<dbReference type="Proteomes" id="UP001260188">
    <property type="component" value="Unassembled WGS sequence"/>
</dbReference>
<dbReference type="Pfam" id="PF13377">
    <property type="entry name" value="Peripla_BP_3"/>
    <property type="match status" value="1"/>
</dbReference>
<evidence type="ECO:0000259" key="4">
    <source>
        <dbReference type="PROSITE" id="PS50932"/>
    </source>
</evidence>
<evidence type="ECO:0000313" key="6">
    <source>
        <dbReference type="Proteomes" id="UP001260188"/>
    </source>
</evidence>
<dbReference type="InterPro" id="IPR000843">
    <property type="entry name" value="HTH_LacI"/>
</dbReference>
<keyword evidence="6" id="KW-1185">Reference proteome</keyword>
<evidence type="ECO:0000256" key="2">
    <source>
        <dbReference type="ARBA" id="ARBA00023125"/>
    </source>
</evidence>
<dbReference type="PANTHER" id="PTHR30146:SF153">
    <property type="entry name" value="LACTOSE OPERON REPRESSOR"/>
    <property type="match status" value="1"/>
</dbReference>
<dbReference type="PANTHER" id="PTHR30146">
    <property type="entry name" value="LACI-RELATED TRANSCRIPTIONAL REPRESSOR"/>
    <property type="match status" value="1"/>
</dbReference>
<dbReference type="Pfam" id="PF00356">
    <property type="entry name" value="LacI"/>
    <property type="match status" value="1"/>
</dbReference>
<evidence type="ECO:0000256" key="3">
    <source>
        <dbReference type="ARBA" id="ARBA00023163"/>
    </source>
</evidence>
<protein>
    <submittedName>
        <fullName evidence="5">LacI family transcriptional regulator</fullName>
    </submittedName>
</protein>
<evidence type="ECO:0000313" key="5">
    <source>
        <dbReference type="EMBL" id="MDR6166968.1"/>
    </source>
</evidence>
<reference evidence="5 6" key="1">
    <citation type="submission" date="2023-08" db="EMBL/GenBank/DDBJ databases">
        <title>Functional and genomic diversity of the sorghum phyllosphere microbiome.</title>
        <authorList>
            <person name="Shade A."/>
        </authorList>
    </citation>
    <scope>NUCLEOTIDE SEQUENCE [LARGE SCALE GENOMIC DNA]</scope>
    <source>
        <strain evidence="5 6">SORGH_AS_0919</strain>
    </source>
</reference>
<evidence type="ECO:0000256" key="1">
    <source>
        <dbReference type="ARBA" id="ARBA00023015"/>
    </source>
</evidence>
<organism evidence="5 6">
    <name type="scientific">Microbacterium paludicola</name>
    <dbReference type="NCBI Taxonomy" id="300019"/>
    <lineage>
        <taxon>Bacteria</taxon>
        <taxon>Bacillati</taxon>
        <taxon>Actinomycetota</taxon>
        <taxon>Actinomycetes</taxon>
        <taxon>Micrococcales</taxon>
        <taxon>Microbacteriaceae</taxon>
        <taxon>Microbacterium</taxon>
    </lineage>
</organism>
<dbReference type="PROSITE" id="PS50932">
    <property type="entry name" value="HTH_LACI_2"/>
    <property type="match status" value="1"/>
</dbReference>